<feature type="transmembrane region" description="Helical" evidence="1">
    <location>
        <begin position="31"/>
        <end position="49"/>
    </location>
</feature>
<reference evidence="2 3" key="1">
    <citation type="submission" date="2019-07" db="EMBL/GenBank/DDBJ databases">
        <title>Caenimonas sedimenti sp. nov., isolated from activated sludge.</title>
        <authorList>
            <person name="Xu J."/>
        </authorList>
    </citation>
    <scope>NUCLEOTIDE SEQUENCE [LARGE SCALE GENOMIC DNA]</scope>
    <source>
        <strain evidence="2 3">HX-9-20</strain>
    </source>
</reference>
<organism evidence="2 3">
    <name type="scientific">Caenimonas sedimenti</name>
    <dbReference type="NCBI Taxonomy" id="2596921"/>
    <lineage>
        <taxon>Bacteria</taxon>
        <taxon>Pseudomonadati</taxon>
        <taxon>Pseudomonadota</taxon>
        <taxon>Betaproteobacteria</taxon>
        <taxon>Burkholderiales</taxon>
        <taxon>Comamonadaceae</taxon>
        <taxon>Caenimonas</taxon>
    </lineage>
</organism>
<proteinExistence type="predicted"/>
<dbReference type="OrthoDB" id="8482095at2"/>
<accession>A0A562ZH24</accession>
<keyword evidence="1" id="KW-0472">Membrane</keyword>
<comment type="caution">
    <text evidence="2">The sequence shown here is derived from an EMBL/GenBank/DDBJ whole genome shotgun (WGS) entry which is preliminary data.</text>
</comment>
<name>A0A562ZH24_9BURK</name>
<gene>
    <name evidence="2" type="ORF">FN976_26175</name>
</gene>
<dbReference type="AlphaFoldDB" id="A0A562ZH24"/>
<keyword evidence="1" id="KW-1133">Transmembrane helix</keyword>
<dbReference type="RefSeq" id="WP_145896526.1">
    <property type="nucleotide sequence ID" value="NZ_VOBQ01000024.1"/>
</dbReference>
<keyword evidence="1" id="KW-0812">Transmembrane</keyword>
<keyword evidence="3" id="KW-1185">Reference proteome</keyword>
<sequence length="205" mass="22705">MGPFIFALQGTFFIFIGSLLPLDSQKDKWDIATAVGTLLAVIVALYLGLKGHKQAVDNASMTQAQLRAYILPGLVEPVHHQQKGNVVRLVFHNYGATPAINIRAWAGVLHLADRANAVHQEWVQPQGVETLHDHQTLGPGQFNEQLMSVNQALVEDAMGASPSAYYLWGEIVYRDVFNRTHRTTYRYELSGSQVFIGMAKGNFAD</sequence>
<evidence type="ECO:0000313" key="3">
    <source>
        <dbReference type="Proteomes" id="UP000318199"/>
    </source>
</evidence>
<evidence type="ECO:0000256" key="1">
    <source>
        <dbReference type="SAM" id="Phobius"/>
    </source>
</evidence>
<evidence type="ECO:0000313" key="2">
    <source>
        <dbReference type="EMBL" id="TWO67022.1"/>
    </source>
</evidence>
<dbReference type="EMBL" id="VOBQ01000024">
    <property type="protein sequence ID" value="TWO67022.1"/>
    <property type="molecule type" value="Genomic_DNA"/>
</dbReference>
<protein>
    <submittedName>
        <fullName evidence="2">Uncharacterized protein</fullName>
    </submittedName>
</protein>
<dbReference type="Proteomes" id="UP000318199">
    <property type="component" value="Unassembled WGS sequence"/>
</dbReference>